<dbReference type="SUPFAM" id="SSF46785">
    <property type="entry name" value="Winged helix' DNA-binding domain"/>
    <property type="match status" value="1"/>
</dbReference>
<dbReference type="RefSeq" id="WP_286347370.1">
    <property type="nucleotide sequence ID" value="NZ_AP027733.1"/>
</dbReference>
<keyword evidence="2" id="KW-1185">Reference proteome</keyword>
<reference evidence="2" key="1">
    <citation type="journal article" date="2019" name="Int. J. Syst. Evol. Microbiol.">
        <title>The Global Catalogue of Microorganisms (GCM) 10K type strain sequencing project: providing services to taxonomists for standard genome sequencing and annotation.</title>
        <authorList>
            <consortium name="The Broad Institute Genomics Platform"/>
            <consortium name="The Broad Institute Genome Sequencing Center for Infectious Disease"/>
            <person name="Wu L."/>
            <person name="Ma J."/>
        </authorList>
    </citation>
    <scope>NUCLEOTIDE SEQUENCE [LARGE SCALE GENOMIC DNA]</scope>
    <source>
        <strain evidence="2">NBRC 108728</strain>
    </source>
</reference>
<keyword evidence="1" id="KW-0614">Plasmid</keyword>
<dbReference type="InterPro" id="IPR036390">
    <property type="entry name" value="WH_DNA-bd_sf"/>
</dbReference>
<accession>A0ABM8GVT1</accession>
<organism evidence="1 2">
    <name type="scientific">Frondihabitans sucicola</name>
    <dbReference type="NCBI Taxonomy" id="1268041"/>
    <lineage>
        <taxon>Bacteria</taxon>
        <taxon>Bacillati</taxon>
        <taxon>Actinomycetota</taxon>
        <taxon>Actinomycetes</taxon>
        <taxon>Micrococcales</taxon>
        <taxon>Microbacteriaceae</taxon>
        <taxon>Frondihabitans</taxon>
    </lineage>
</organism>
<dbReference type="Proteomes" id="UP001321486">
    <property type="component" value="Plasmid pNBRC108728a"/>
</dbReference>
<proteinExistence type="predicted"/>
<sequence length="92" mass="10152">MLTTSPFVAKPVPQEFRGFGSRVDVHEALVSMANDDGIVYTTYADFAVAADVTPQVARRTLAWLQEQGLITYRPGNRGRKGIVQLIAEEVRS</sequence>
<gene>
    <name evidence="1" type="ORF">GCM10025867_47640</name>
</gene>
<dbReference type="EMBL" id="AP027733">
    <property type="protein sequence ID" value="BDZ52523.1"/>
    <property type="molecule type" value="Genomic_DNA"/>
</dbReference>
<evidence type="ECO:0000313" key="1">
    <source>
        <dbReference type="EMBL" id="BDZ52523.1"/>
    </source>
</evidence>
<name>A0ABM8GVT1_9MICO</name>
<protein>
    <submittedName>
        <fullName evidence="1">Uncharacterized protein</fullName>
    </submittedName>
</protein>
<geneLocation type="plasmid" evidence="1 2">
    <name>pNBRC108728a</name>
</geneLocation>
<evidence type="ECO:0000313" key="2">
    <source>
        <dbReference type="Proteomes" id="UP001321486"/>
    </source>
</evidence>